<dbReference type="PATRIC" id="fig|203275.8.peg.2237"/>
<dbReference type="AlphaFoldDB" id="G8ULR3"/>
<accession>G8ULR3</accession>
<dbReference type="HOGENOM" id="CLU_3318313_0_0_10"/>
<dbReference type="KEGG" id="tfo:BFO_2622"/>
<dbReference type="Proteomes" id="UP000005436">
    <property type="component" value="Chromosome"/>
</dbReference>
<name>G8ULR3_TANFA</name>
<evidence type="ECO:0000313" key="2">
    <source>
        <dbReference type="Proteomes" id="UP000005436"/>
    </source>
</evidence>
<gene>
    <name evidence="1" type="ordered locus">BFO_2622</name>
</gene>
<evidence type="ECO:0000313" key="1">
    <source>
        <dbReference type="EMBL" id="AEW20344.1"/>
    </source>
</evidence>
<dbReference type="EMBL" id="CP003191">
    <property type="protein sequence ID" value="AEW20344.1"/>
    <property type="molecule type" value="Genomic_DNA"/>
</dbReference>
<keyword evidence="2" id="KW-1185">Reference proteome</keyword>
<protein>
    <submittedName>
        <fullName evidence="1">Uncharacterized protein</fullName>
    </submittedName>
</protein>
<dbReference type="STRING" id="203275.BFO_2622"/>
<reference evidence="2" key="1">
    <citation type="submission" date="2011-12" db="EMBL/GenBank/DDBJ databases">
        <title>Complete sequence of Tannerella forsythia ATCC 43037.</title>
        <authorList>
            <person name="Dewhirst F."/>
            <person name="Tanner A."/>
            <person name="Izard J."/>
            <person name="Brinkac L."/>
            <person name="Durkin A.S."/>
            <person name="Hostetler J."/>
            <person name="Shetty J."/>
            <person name="Torralba M."/>
            <person name="Gill S."/>
            <person name="Nelson K."/>
        </authorList>
    </citation>
    <scope>NUCLEOTIDE SEQUENCE [LARGE SCALE GENOMIC DNA]</scope>
    <source>
        <strain evidence="2">ATCC 43037 / JCM 10827 / CCUG 33226 / KCTC 5666 / FDC 338</strain>
    </source>
</reference>
<sequence>MIYLPNRCKVFLTTVRFFMAYQRYPVSNPKRLIYEKVTG</sequence>
<organism evidence="1 2">
    <name type="scientific">Tannerella forsythia (strain ATCC 43037 / JCM 10827 / CCUG 21028 A / KCTC 5666 / FDC 338)</name>
    <name type="common">Bacteroides forsythus</name>
    <dbReference type="NCBI Taxonomy" id="203275"/>
    <lineage>
        <taxon>Bacteria</taxon>
        <taxon>Pseudomonadati</taxon>
        <taxon>Bacteroidota</taxon>
        <taxon>Bacteroidia</taxon>
        <taxon>Bacteroidales</taxon>
        <taxon>Tannerellaceae</taxon>
        <taxon>Tannerella</taxon>
    </lineage>
</organism>
<proteinExistence type="predicted"/>